<reference evidence="2" key="1">
    <citation type="submission" date="2023-07" db="EMBL/GenBank/DDBJ databases">
        <authorList>
            <person name="Stuckert A."/>
        </authorList>
    </citation>
    <scope>NUCLEOTIDE SEQUENCE</scope>
</reference>
<evidence type="ECO:0000256" key="1">
    <source>
        <dbReference type="SAM" id="MobiDB-lite"/>
    </source>
</evidence>
<comment type="caution">
    <text evidence="2">The sequence shown here is derived from an EMBL/GenBank/DDBJ whole genome shotgun (WGS) entry which is preliminary data.</text>
</comment>
<dbReference type="Proteomes" id="UP001176940">
    <property type="component" value="Unassembled WGS sequence"/>
</dbReference>
<feature type="compositionally biased region" description="Low complexity" evidence="1">
    <location>
        <begin position="57"/>
        <end position="67"/>
    </location>
</feature>
<accession>A0ABN9MBU0</accession>
<sequence length="127" mass="13844">MQPAGCPAQPQGSEFDQPPQSVDQQKPPGQDLLPENEPPGPSIATGPQPFSVEQTLPPVSSVESSPSHQRDPPQKPHPHPQLNKSQSLTNAFNFTQSPFFRSSTNEDEAKADTIRNLRKSFASLFSD</sequence>
<evidence type="ECO:0008006" key="4">
    <source>
        <dbReference type="Google" id="ProtNLM"/>
    </source>
</evidence>
<keyword evidence="3" id="KW-1185">Reference proteome</keyword>
<dbReference type="PANTHER" id="PTHR10841:SF17">
    <property type="entry name" value="SYNAPSIN"/>
    <property type="match status" value="1"/>
</dbReference>
<evidence type="ECO:0000313" key="2">
    <source>
        <dbReference type="EMBL" id="CAJ0963048.1"/>
    </source>
</evidence>
<protein>
    <recommendedName>
        <fullName evidence="4">Synapsin-2-like</fullName>
    </recommendedName>
</protein>
<name>A0ABN9MBU0_9NEOB</name>
<dbReference type="EMBL" id="CAUEEQ010056504">
    <property type="protein sequence ID" value="CAJ0963048.1"/>
    <property type="molecule type" value="Genomic_DNA"/>
</dbReference>
<feature type="compositionally biased region" description="Polar residues" evidence="1">
    <location>
        <begin position="10"/>
        <end position="24"/>
    </location>
</feature>
<evidence type="ECO:0000313" key="3">
    <source>
        <dbReference type="Proteomes" id="UP001176940"/>
    </source>
</evidence>
<gene>
    <name evidence="2" type="ORF">RIMI_LOCUS18484784</name>
</gene>
<dbReference type="PANTHER" id="PTHR10841">
    <property type="entry name" value="SYNAPSIN"/>
    <property type="match status" value="1"/>
</dbReference>
<organism evidence="2 3">
    <name type="scientific">Ranitomeya imitator</name>
    <name type="common">mimic poison frog</name>
    <dbReference type="NCBI Taxonomy" id="111125"/>
    <lineage>
        <taxon>Eukaryota</taxon>
        <taxon>Metazoa</taxon>
        <taxon>Chordata</taxon>
        <taxon>Craniata</taxon>
        <taxon>Vertebrata</taxon>
        <taxon>Euteleostomi</taxon>
        <taxon>Amphibia</taxon>
        <taxon>Batrachia</taxon>
        <taxon>Anura</taxon>
        <taxon>Neobatrachia</taxon>
        <taxon>Hyloidea</taxon>
        <taxon>Dendrobatidae</taxon>
        <taxon>Dendrobatinae</taxon>
        <taxon>Ranitomeya</taxon>
    </lineage>
</organism>
<feature type="region of interest" description="Disordered" evidence="1">
    <location>
        <begin position="1"/>
        <end position="87"/>
    </location>
</feature>
<proteinExistence type="predicted"/>